<dbReference type="Proteomes" id="UP000507222">
    <property type="component" value="Unassembled WGS sequence"/>
</dbReference>
<reference evidence="2 3" key="1">
    <citation type="submission" date="2020-05" db="EMBL/GenBank/DDBJ databases">
        <authorList>
            <person name="Campoy J."/>
            <person name="Schneeberger K."/>
            <person name="Spophaly S."/>
        </authorList>
    </citation>
    <scope>NUCLEOTIDE SEQUENCE [LARGE SCALE GENOMIC DNA]</scope>
    <source>
        <strain evidence="2">PruArmRojPasFocal</strain>
    </source>
</reference>
<evidence type="ECO:0000313" key="3">
    <source>
        <dbReference type="Proteomes" id="UP000507222"/>
    </source>
</evidence>
<sequence length="240" mass="26688">MRPLLISHYVCRYVDESYVASSQTLHGSNDQLVSANLVYAAWFKADQLVMTIGQPVTNNDLVTTVFLRLGSDYAKLIIVILKFPHMPLFKDLHAYLISFESKTIRPSPSIAYAFTVTQQLFFFAGSSFSFCPNSLHLIMVVVLLATLDVVLVAFNRSLGSFPSRIECLVMMLLMLHFPMDFLDLFGGPFVTLLVIMSLCVIIDSLLHILILLGCISLTPLPHIHLLALMSGILILAPPTI</sequence>
<keyword evidence="1" id="KW-1133">Transmembrane helix</keyword>
<feature type="transmembrane region" description="Helical" evidence="1">
    <location>
        <begin position="209"/>
        <end position="236"/>
    </location>
</feature>
<organism evidence="2 3">
    <name type="scientific">Prunus armeniaca</name>
    <name type="common">Apricot</name>
    <name type="synonym">Armeniaca vulgaris</name>
    <dbReference type="NCBI Taxonomy" id="36596"/>
    <lineage>
        <taxon>Eukaryota</taxon>
        <taxon>Viridiplantae</taxon>
        <taxon>Streptophyta</taxon>
        <taxon>Embryophyta</taxon>
        <taxon>Tracheophyta</taxon>
        <taxon>Spermatophyta</taxon>
        <taxon>Magnoliopsida</taxon>
        <taxon>eudicotyledons</taxon>
        <taxon>Gunneridae</taxon>
        <taxon>Pentapetalae</taxon>
        <taxon>rosids</taxon>
        <taxon>fabids</taxon>
        <taxon>Rosales</taxon>
        <taxon>Rosaceae</taxon>
        <taxon>Amygdaloideae</taxon>
        <taxon>Amygdaleae</taxon>
        <taxon>Prunus</taxon>
    </lineage>
</organism>
<protein>
    <submittedName>
        <fullName evidence="2">Uncharacterized protein</fullName>
    </submittedName>
</protein>
<proteinExistence type="predicted"/>
<feature type="transmembrane region" description="Helical" evidence="1">
    <location>
        <begin position="110"/>
        <end position="128"/>
    </location>
</feature>
<keyword evidence="1" id="KW-0472">Membrane</keyword>
<gene>
    <name evidence="2" type="ORF">CURHAP_LOCUS10726</name>
</gene>
<evidence type="ECO:0000313" key="2">
    <source>
        <dbReference type="EMBL" id="CAB4267836.1"/>
    </source>
</evidence>
<dbReference type="AlphaFoldDB" id="A0A6J5TUT4"/>
<feature type="transmembrane region" description="Helical" evidence="1">
    <location>
        <begin position="185"/>
        <end position="202"/>
    </location>
</feature>
<dbReference type="EMBL" id="CAEKDK010000001">
    <property type="protein sequence ID" value="CAB4267836.1"/>
    <property type="molecule type" value="Genomic_DNA"/>
</dbReference>
<accession>A0A6J5TUT4</accession>
<name>A0A6J5TUT4_PRUAR</name>
<evidence type="ECO:0000256" key="1">
    <source>
        <dbReference type="SAM" id="Phobius"/>
    </source>
</evidence>
<keyword evidence="1" id="KW-0812">Transmembrane</keyword>
<feature type="transmembrane region" description="Helical" evidence="1">
    <location>
        <begin position="134"/>
        <end position="154"/>
    </location>
</feature>